<feature type="domain" description="2Fe-2S ferredoxin-type" evidence="9">
    <location>
        <begin position="4"/>
        <end position="96"/>
    </location>
</feature>
<proteinExistence type="inferred from homology"/>
<dbReference type="Gene3D" id="3.10.20.30">
    <property type="match status" value="1"/>
</dbReference>
<dbReference type="InterPro" id="IPR010241">
    <property type="entry name" value="Fd_pln"/>
</dbReference>
<reference evidence="10" key="1">
    <citation type="submission" date="2024-01" db="EMBL/GenBank/DDBJ databases">
        <title>Bank of Algae and Cyanobacteria of the Azores (BACA) strain genomes.</title>
        <authorList>
            <person name="Luz R."/>
            <person name="Cordeiro R."/>
            <person name="Fonseca A."/>
            <person name="Goncalves V."/>
        </authorList>
    </citation>
    <scope>NUCLEOTIDE SEQUENCE</scope>
    <source>
        <strain evidence="10">BACA0141</strain>
    </source>
</reference>
<dbReference type="Proteomes" id="UP001333818">
    <property type="component" value="Unassembled WGS sequence"/>
</dbReference>
<keyword evidence="11" id="KW-1185">Reference proteome</keyword>
<evidence type="ECO:0000256" key="3">
    <source>
        <dbReference type="ARBA" id="ARBA00022714"/>
    </source>
</evidence>
<dbReference type="PROSITE" id="PS51085">
    <property type="entry name" value="2FE2S_FER_2"/>
    <property type="match status" value="1"/>
</dbReference>
<dbReference type="GO" id="GO:0051537">
    <property type="term" value="F:2 iron, 2 sulfur cluster binding"/>
    <property type="evidence" value="ECO:0007669"/>
    <property type="project" value="UniProtKB-KW"/>
</dbReference>
<evidence type="ECO:0000256" key="1">
    <source>
        <dbReference type="ARBA" id="ARBA00007874"/>
    </source>
</evidence>
<evidence type="ECO:0000256" key="8">
    <source>
        <dbReference type="ARBA" id="ARBA00034078"/>
    </source>
</evidence>
<keyword evidence="6" id="KW-0408">Iron</keyword>
<dbReference type="PANTHER" id="PTHR43112:SF3">
    <property type="entry name" value="FERREDOXIN-2, CHLOROPLASTIC"/>
    <property type="match status" value="1"/>
</dbReference>
<dbReference type="GO" id="GO:0046872">
    <property type="term" value="F:metal ion binding"/>
    <property type="evidence" value="ECO:0007669"/>
    <property type="project" value="UniProtKB-KW"/>
</dbReference>
<evidence type="ECO:0000256" key="7">
    <source>
        <dbReference type="ARBA" id="ARBA00023014"/>
    </source>
</evidence>
<dbReference type="GO" id="GO:0009055">
    <property type="term" value="F:electron transfer activity"/>
    <property type="evidence" value="ECO:0007669"/>
    <property type="project" value="InterPro"/>
</dbReference>
<comment type="caution">
    <text evidence="10">The sequence shown here is derived from an EMBL/GenBank/DDBJ whole genome shotgun (WGS) entry which is preliminary data.</text>
</comment>
<keyword evidence="4" id="KW-0479">Metal-binding</keyword>
<accession>A0AAW9QA11</accession>
<evidence type="ECO:0000256" key="5">
    <source>
        <dbReference type="ARBA" id="ARBA00022982"/>
    </source>
</evidence>
<dbReference type="InterPro" id="IPR012675">
    <property type="entry name" value="Beta-grasp_dom_sf"/>
</dbReference>
<evidence type="ECO:0000313" key="11">
    <source>
        <dbReference type="Proteomes" id="UP001333818"/>
    </source>
</evidence>
<dbReference type="RefSeq" id="WP_330486470.1">
    <property type="nucleotide sequence ID" value="NZ_JAZBJZ010000212.1"/>
</dbReference>
<dbReference type="CDD" id="cd00207">
    <property type="entry name" value="fer2"/>
    <property type="match status" value="1"/>
</dbReference>
<keyword evidence="3" id="KW-0001">2Fe-2S</keyword>
<evidence type="ECO:0000256" key="4">
    <source>
        <dbReference type="ARBA" id="ARBA00022723"/>
    </source>
</evidence>
<keyword evidence="7" id="KW-0411">Iron-sulfur</keyword>
<sequence>MTSYQVRLINEAIALDRTISVPDSEYILDMAIEAGIKLPYSCKKGTCSACIAKLVSGEVDQTEQSFLSATEIAAGYTVTCVAYPLSDCILHTHQEGLLYQSSLYFKSNPPE</sequence>
<dbReference type="InterPro" id="IPR006058">
    <property type="entry name" value="2Fe2S_fd_BS"/>
</dbReference>
<comment type="similarity">
    <text evidence="1">Belongs to the 2Fe2S plant-type ferredoxin family.</text>
</comment>
<dbReference type="Pfam" id="PF00111">
    <property type="entry name" value="Fer2"/>
    <property type="match status" value="1"/>
</dbReference>
<evidence type="ECO:0000259" key="9">
    <source>
        <dbReference type="PROSITE" id="PS51085"/>
    </source>
</evidence>
<dbReference type="PROSITE" id="PS00197">
    <property type="entry name" value="2FE2S_FER_1"/>
    <property type="match status" value="1"/>
</dbReference>
<evidence type="ECO:0000256" key="6">
    <source>
        <dbReference type="ARBA" id="ARBA00023004"/>
    </source>
</evidence>
<comment type="cofactor">
    <cofactor evidence="8">
        <name>[2Fe-2S] cluster</name>
        <dbReference type="ChEBI" id="CHEBI:190135"/>
    </cofactor>
</comment>
<dbReference type="InterPro" id="IPR001041">
    <property type="entry name" value="2Fe-2S_ferredoxin-type"/>
</dbReference>
<keyword evidence="5" id="KW-0249">Electron transport</keyword>
<gene>
    <name evidence="10" type="ORF">V2H45_25155</name>
</gene>
<evidence type="ECO:0000256" key="2">
    <source>
        <dbReference type="ARBA" id="ARBA00022448"/>
    </source>
</evidence>
<dbReference type="GO" id="GO:0022900">
    <property type="term" value="P:electron transport chain"/>
    <property type="evidence" value="ECO:0007669"/>
    <property type="project" value="InterPro"/>
</dbReference>
<dbReference type="AlphaFoldDB" id="A0AAW9QA11"/>
<dbReference type="EMBL" id="JAZBJZ010000212">
    <property type="protein sequence ID" value="MEE3720030.1"/>
    <property type="molecule type" value="Genomic_DNA"/>
</dbReference>
<dbReference type="PANTHER" id="PTHR43112">
    <property type="entry name" value="FERREDOXIN"/>
    <property type="match status" value="1"/>
</dbReference>
<dbReference type="InterPro" id="IPR036010">
    <property type="entry name" value="2Fe-2S_ferredoxin-like_sf"/>
</dbReference>
<keyword evidence="2" id="KW-0813">Transport</keyword>
<protein>
    <submittedName>
        <fullName evidence="10">2Fe-2S iron-sulfur cluster-binding protein</fullName>
    </submittedName>
</protein>
<organism evidence="10 11">
    <name type="scientific">Tumidithrix elongata BACA0141</name>
    <dbReference type="NCBI Taxonomy" id="2716417"/>
    <lineage>
        <taxon>Bacteria</taxon>
        <taxon>Bacillati</taxon>
        <taxon>Cyanobacteriota</taxon>
        <taxon>Cyanophyceae</taxon>
        <taxon>Pseudanabaenales</taxon>
        <taxon>Pseudanabaenaceae</taxon>
        <taxon>Tumidithrix</taxon>
        <taxon>Tumidithrix elongata</taxon>
    </lineage>
</organism>
<dbReference type="SUPFAM" id="SSF54292">
    <property type="entry name" value="2Fe-2S ferredoxin-like"/>
    <property type="match status" value="1"/>
</dbReference>
<evidence type="ECO:0000313" key="10">
    <source>
        <dbReference type="EMBL" id="MEE3720030.1"/>
    </source>
</evidence>
<dbReference type="NCBIfam" id="TIGR02008">
    <property type="entry name" value="fdx_plant"/>
    <property type="match status" value="1"/>
</dbReference>
<name>A0AAW9QA11_9CYAN</name>